<dbReference type="GO" id="GO:0005524">
    <property type="term" value="F:ATP binding"/>
    <property type="evidence" value="ECO:0007669"/>
    <property type="project" value="UniProtKB-KW"/>
</dbReference>
<dbReference type="InterPro" id="IPR024185">
    <property type="entry name" value="FTHF_cligase-like_sf"/>
</dbReference>
<evidence type="ECO:0000256" key="4">
    <source>
        <dbReference type="PIRSR" id="PIRSR006806-1"/>
    </source>
</evidence>
<dbReference type="GO" id="GO:0009396">
    <property type="term" value="P:folic acid-containing compound biosynthetic process"/>
    <property type="evidence" value="ECO:0007669"/>
    <property type="project" value="TreeGrafter"/>
</dbReference>
<evidence type="ECO:0000256" key="5">
    <source>
        <dbReference type="RuleBase" id="RU361279"/>
    </source>
</evidence>
<dbReference type="NCBIfam" id="TIGR02727">
    <property type="entry name" value="MTHFS_bact"/>
    <property type="match status" value="1"/>
</dbReference>
<dbReference type="PANTHER" id="PTHR23407">
    <property type="entry name" value="ATPASE INHIBITOR/5-FORMYLTETRAHYDROFOLATE CYCLO-LIGASE"/>
    <property type="match status" value="1"/>
</dbReference>
<dbReference type="EC" id="6.3.3.2" evidence="5"/>
<comment type="catalytic activity">
    <reaction evidence="5">
        <text>(6S)-5-formyl-5,6,7,8-tetrahydrofolate + ATP = (6R)-5,10-methenyltetrahydrofolate + ADP + phosphate</text>
        <dbReference type="Rhea" id="RHEA:10488"/>
        <dbReference type="ChEBI" id="CHEBI:30616"/>
        <dbReference type="ChEBI" id="CHEBI:43474"/>
        <dbReference type="ChEBI" id="CHEBI:57455"/>
        <dbReference type="ChEBI" id="CHEBI:57457"/>
        <dbReference type="ChEBI" id="CHEBI:456216"/>
        <dbReference type="EC" id="6.3.3.2"/>
    </reaction>
</comment>
<dbReference type="InterPro" id="IPR037171">
    <property type="entry name" value="NagB/RpiA_transferase-like"/>
</dbReference>
<keyword evidence="5" id="KW-0460">Magnesium</keyword>
<dbReference type="EMBL" id="GG693851">
    <property type="protein sequence ID" value="EES54029.1"/>
    <property type="molecule type" value="Genomic_DNA"/>
</dbReference>
<evidence type="ECO:0000313" key="6">
    <source>
        <dbReference type="EMBL" id="EES54029.1"/>
    </source>
</evidence>
<dbReference type="AlphaFoldDB" id="C6HTR4"/>
<dbReference type="Pfam" id="PF01812">
    <property type="entry name" value="5-FTHF_cyc-lig"/>
    <property type="match status" value="1"/>
</dbReference>
<dbReference type="Proteomes" id="UP000009374">
    <property type="component" value="Unassembled WGS sequence"/>
</dbReference>
<feature type="binding site" evidence="4">
    <location>
        <begin position="18"/>
        <end position="22"/>
    </location>
    <ligand>
        <name>ATP</name>
        <dbReference type="ChEBI" id="CHEBI:30616"/>
    </ligand>
</feature>
<evidence type="ECO:0000256" key="1">
    <source>
        <dbReference type="ARBA" id="ARBA00010638"/>
    </source>
</evidence>
<reference evidence="6 7" key="1">
    <citation type="journal article" date="2009" name="Appl. Environ. Microbiol.">
        <title>Community genomic and proteomic analyses of chemoautotrophic iron-oxidizing "Leptospirillum rubarum" (Group II) and "Leptospirillum ferrodiazotrophum" (Group III) bacteria in acid mine drainage biofilms.</title>
        <authorList>
            <person name="Goltsman D.S."/>
            <person name="Denef V.J."/>
            <person name="Singer S.W."/>
            <person name="VerBerkmoes N.C."/>
            <person name="Lefsrud M."/>
            <person name="Mueller R.S."/>
            <person name="Dick G.J."/>
            <person name="Sun C.L."/>
            <person name="Wheeler K.E."/>
            <person name="Zemla A."/>
            <person name="Baker B.J."/>
            <person name="Hauser L."/>
            <person name="Land M."/>
            <person name="Shah M.B."/>
            <person name="Thelen M.P."/>
            <person name="Hettich R.L."/>
            <person name="Banfield J.F."/>
        </authorList>
    </citation>
    <scope>NUCLEOTIDE SEQUENCE [LARGE SCALE GENOMIC DNA]</scope>
</reference>
<feature type="binding site" evidence="4">
    <location>
        <position position="77"/>
    </location>
    <ligand>
        <name>substrate</name>
    </ligand>
</feature>
<dbReference type="PIRSF" id="PIRSF006806">
    <property type="entry name" value="FTHF_cligase"/>
    <property type="match status" value="1"/>
</dbReference>
<keyword evidence="5" id="KW-0479">Metal-binding</keyword>
<organism evidence="6 7">
    <name type="scientific">Leptospirillum ferrodiazotrophum</name>
    <dbReference type="NCBI Taxonomy" id="412449"/>
    <lineage>
        <taxon>Bacteria</taxon>
        <taxon>Pseudomonadati</taxon>
        <taxon>Nitrospirota</taxon>
        <taxon>Nitrospiria</taxon>
        <taxon>Nitrospirales</taxon>
        <taxon>Nitrospiraceae</taxon>
        <taxon>Leptospirillum</taxon>
    </lineage>
</organism>
<dbReference type="GO" id="GO:0035999">
    <property type="term" value="P:tetrahydrofolate interconversion"/>
    <property type="evidence" value="ECO:0007669"/>
    <property type="project" value="TreeGrafter"/>
</dbReference>
<keyword evidence="2 4" id="KW-0547">Nucleotide-binding</keyword>
<dbReference type="InterPro" id="IPR002698">
    <property type="entry name" value="FTHF_cligase"/>
</dbReference>
<keyword evidence="3 4" id="KW-0067">ATP-binding</keyword>
<dbReference type="GO" id="GO:0030272">
    <property type="term" value="F:5-formyltetrahydrofolate cyclo-ligase activity"/>
    <property type="evidence" value="ECO:0007669"/>
    <property type="project" value="UniProtKB-EC"/>
</dbReference>
<dbReference type="GO" id="GO:0046872">
    <property type="term" value="F:metal ion binding"/>
    <property type="evidence" value="ECO:0007669"/>
    <property type="project" value="UniProtKB-KW"/>
</dbReference>
<dbReference type="Gene3D" id="3.40.50.10420">
    <property type="entry name" value="NagB/RpiA/CoA transferase-like"/>
    <property type="match status" value="1"/>
</dbReference>
<name>C6HTR4_9BACT</name>
<protein>
    <recommendedName>
        <fullName evidence="5">5-formyltetrahydrofolate cyclo-ligase</fullName>
        <ecNumber evidence="5">6.3.3.2</ecNumber>
    </recommendedName>
</protein>
<proteinExistence type="inferred from homology"/>
<keyword evidence="6" id="KW-0436">Ligase</keyword>
<evidence type="ECO:0000256" key="2">
    <source>
        <dbReference type="ARBA" id="ARBA00022741"/>
    </source>
</evidence>
<evidence type="ECO:0000313" key="7">
    <source>
        <dbReference type="Proteomes" id="UP000009374"/>
    </source>
</evidence>
<keyword evidence="7" id="KW-1185">Reference proteome</keyword>
<sequence>MSDSGSPHSAEATLAREKKTLRKALVARRDALAKDLWKRHSLEAARHALSLVETLSPREKEAAAPLTVTAFLSFGSEIDTRPLIGSLLDGTRPLRLLLPSLRQSKTIILRPYDRETPLLPGPFGILEPETTRSVPASEVDIFFLPGIAFDREGGRLGYGKGYFDRLLAEKNARGTRVGLAFSDQLVERVPTGPHDRPMHYLVTEEGWMRCG</sequence>
<dbReference type="PANTHER" id="PTHR23407:SF1">
    <property type="entry name" value="5-FORMYLTETRAHYDROFOLATE CYCLO-LIGASE"/>
    <property type="match status" value="1"/>
</dbReference>
<accession>C6HTR4</accession>
<feature type="binding site" evidence="4">
    <location>
        <position position="72"/>
    </location>
    <ligand>
        <name>substrate</name>
    </ligand>
</feature>
<comment type="cofactor">
    <cofactor evidence="5">
        <name>Mg(2+)</name>
        <dbReference type="ChEBI" id="CHEBI:18420"/>
    </cofactor>
</comment>
<dbReference type="SUPFAM" id="SSF100950">
    <property type="entry name" value="NagB/RpiA/CoA transferase-like"/>
    <property type="match status" value="1"/>
</dbReference>
<gene>
    <name evidence="6" type="ORF">UBAL3_24060045</name>
</gene>
<comment type="similarity">
    <text evidence="1 5">Belongs to the 5-formyltetrahydrofolate cyclo-ligase family.</text>
</comment>
<evidence type="ECO:0000256" key="3">
    <source>
        <dbReference type="ARBA" id="ARBA00022840"/>
    </source>
</evidence>